<evidence type="ECO:0000313" key="1">
    <source>
        <dbReference type="EMBL" id="KAI3774061.1"/>
    </source>
</evidence>
<comment type="caution">
    <text evidence="1">The sequence shown here is derived from an EMBL/GenBank/DDBJ whole genome shotgun (WGS) entry which is preliminary data.</text>
</comment>
<evidence type="ECO:0000313" key="2">
    <source>
        <dbReference type="Proteomes" id="UP001056120"/>
    </source>
</evidence>
<keyword evidence="2" id="KW-1185">Reference proteome</keyword>
<gene>
    <name evidence="1" type="ORF">L1987_48604</name>
</gene>
<dbReference type="Proteomes" id="UP001056120">
    <property type="component" value="Linkage Group LG16"/>
</dbReference>
<reference evidence="1 2" key="2">
    <citation type="journal article" date="2022" name="Mol. Ecol. Resour.">
        <title>The genomes of chicory, endive, great burdock and yacon provide insights into Asteraceae paleo-polyploidization history and plant inulin production.</title>
        <authorList>
            <person name="Fan W."/>
            <person name="Wang S."/>
            <person name="Wang H."/>
            <person name="Wang A."/>
            <person name="Jiang F."/>
            <person name="Liu H."/>
            <person name="Zhao H."/>
            <person name="Xu D."/>
            <person name="Zhang Y."/>
        </authorList>
    </citation>
    <scope>NUCLEOTIDE SEQUENCE [LARGE SCALE GENOMIC DNA]</scope>
    <source>
        <strain evidence="2">cv. Yunnan</strain>
        <tissue evidence="1">Leaves</tissue>
    </source>
</reference>
<organism evidence="1 2">
    <name type="scientific">Smallanthus sonchifolius</name>
    <dbReference type="NCBI Taxonomy" id="185202"/>
    <lineage>
        <taxon>Eukaryota</taxon>
        <taxon>Viridiplantae</taxon>
        <taxon>Streptophyta</taxon>
        <taxon>Embryophyta</taxon>
        <taxon>Tracheophyta</taxon>
        <taxon>Spermatophyta</taxon>
        <taxon>Magnoliopsida</taxon>
        <taxon>eudicotyledons</taxon>
        <taxon>Gunneridae</taxon>
        <taxon>Pentapetalae</taxon>
        <taxon>asterids</taxon>
        <taxon>campanulids</taxon>
        <taxon>Asterales</taxon>
        <taxon>Asteraceae</taxon>
        <taxon>Asteroideae</taxon>
        <taxon>Heliantheae alliance</taxon>
        <taxon>Millerieae</taxon>
        <taxon>Smallanthus</taxon>
    </lineage>
</organism>
<name>A0ACB9FTB2_9ASTR</name>
<accession>A0ACB9FTB2</accession>
<sequence length="89" mass="10055">MATRVSHDSELRRTMMRYPVLEVTDEEEPAAVAAAAVVARSRRKPTETTWGYLTTVVVTRRMKGGSLSRKRCPTKRYGGGMHQMQKESL</sequence>
<protein>
    <submittedName>
        <fullName evidence="1">Uncharacterized protein</fullName>
    </submittedName>
</protein>
<proteinExistence type="predicted"/>
<reference evidence="2" key="1">
    <citation type="journal article" date="2022" name="Mol. Ecol. Resour.">
        <title>The genomes of chicory, endive, great burdock and yacon provide insights into Asteraceae palaeo-polyploidization history and plant inulin production.</title>
        <authorList>
            <person name="Fan W."/>
            <person name="Wang S."/>
            <person name="Wang H."/>
            <person name="Wang A."/>
            <person name="Jiang F."/>
            <person name="Liu H."/>
            <person name="Zhao H."/>
            <person name="Xu D."/>
            <person name="Zhang Y."/>
        </authorList>
    </citation>
    <scope>NUCLEOTIDE SEQUENCE [LARGE SCALE GENOMIC DNA]</scope>
    <source>
        <strain evidence="2">cv. Yunnan</strain>
    </source>
</reference>
<dbReference type="EMBL" id="CM042033">
    <property type="protein sequence ID" value="KAI3774061.1"/>
    <property type="molecule type" value="Genomic_DNA"/>
</dbReference>